<dbReference type="InterPro" id="IPR050681">
    <property type="entry name" value="CDF/SLC30A"/>
</dbReference>
<feature type="transmembrane region" description="Helical" evidence="7">
    <location>
        <begin position="182"/>
        <end position="207"/>
    </location>
</feature>
<gene>
    <name evidence="9" type="ORF">ACFSX5_08915</name>
</gene>
<dbReference type="Pfam" id="PF01545">
    <property type="entry name" value="Cation_efflux"/>
    <property type="match status" value="1"/>
</dbReference>
<organism evidence="9 10">
    <name type="scientific">Devosia albogilva</name>
    <dbReference type="NCBI Taxonomy" id="429726"/>
    <lineage>
        <taxon>Bacteria</taxon>
        <taxon>Pseudomonadati</taxon>
        <taxon>Pseudomonadota</taxon>
        <taxon>Alphaproteobacteria</taxon>
        <taxon>Hyphomicrobiales</taxon>
        <taxon>Devosiaceae</taxon>
        <taxon>Devosia</taxon>
    </lineage>
</organism>
<evidence type="ECO:0000256" key="4">
    <source>
        <dbReference type="ARBA" id="ARBA00022989"/>
    </source>
</evidence>
<dbReference type="SUPFAM" id="SSF161111">
    <property type="entry name" value="Cation efflux protein transmembrane domain-like"/>
    <property type="match status" value="1"/>
</dbReference>
<comment type="subcellular location">
    <subcellularLocation>
        <location evidence="1">Membrane</location>
        <topology evidence="1">Multi-pass membrane protein</topology>
    </subcellularLocation>
</comment>
<keyword evidence="2 7" id="KW-0812">Transmembrane</keyword>
<evidence type="ECO:0000259" key="8">
    <source>
        <dbReference type="Pfam" id="PF01545"/>
    </source>
</evidence>
<evidence type="ECO:0000256" key="1">
    <source>
        <dbReference type="ARBA" id="ARBA00004141"/>
    </source>
</evidence>
<reference evidence="10" key="1">
    <citation type="journal article" date="2019" name="Int. J. Syst. Evol. Microbiol.">
        <title>The Global Catalogue of Microorganisms (GCM) 10K type strain sequencing project: providing services to taxonomists for standard genome sequencing and annotation.</title>
        <authorList>
            <consortium name="The Broad Institute Genomics Platform"/>
            <consortium name="The Broad Institute Genome Sequencing Center for Infectious Disease"/>
            <person name="Wu L."/>
            <person name="Ma J."/>
        </authorList>
    </citation>
    <scope>NUCLEOTIDE SEQUENCE [LARGE SCALE GENOMIC DNA]</scope>
    <source>
        <strain evidence="10">CCM 7427</strain>
    </source>
</reference>
<sequence>MTHRDHTNEAHAGAHDHDHDHDHDHGHGHEHAGHSHAPTVRAANERVVLIGFVLTAGFMVAEIVAGVLSGSLALIADAGHMLTDASALLLAWAAFRFGRRQPDSRRTFGYMRLEVVAGLINAVTLFALAGWIVWEAFGRLFDPHEVLAGPMLAVAILGLFVNLLVFFVLSRGEREHVNIRGAMLHVVGDLLGSVAAIAAALVIWTTGWMPIDPILSVLVAVLVLRAAWGLFRSSLNILLEGAPSGLVVNELARSVRAAVPSVADVRHVHVWSITSGRPVATLEIELAAGADPAATTAAVKRQLAEDYGIDHATVEIAWGGHRDCVLERDAVP</sequence>
<dbReference type="InterPro" id="IPR027469">
    <property type="entry name" value="Cation_efflux_TMD_sf"/>
</dbReference>
<evidence type="ECO:0000256" key="5">
    <source>
        <dbReference type="ARBA" id="ARBA00023136"/>
    </source>
</evidence>
<feature type="transmembrane region" description="Helical" evidence="7">
    <location>
        <begin position="213"/>
        <end position="231"/>
    </location>
</feature>
<feature type="transmembrane region" description="Helical" evidence="7">
    <location>
        <begin position="146"/>
        <end position="170"/>
    </location>
</feature>
<feature type="transmembrane region" description="Helical" evidence="7">
    <location>
        <begin position="115"/>
        <end position="134"/>
    </location>
</feature>
<evidence type="ECO:0000313" key="10">
    <source>
        <dbReference type="Proteomes" id="UP001597521"/>
    </source>
</evidence>
<feature type="transmembrane region" description="Helical" evidence="7">
    <location>
        <begin position="47"/>
        <end position="68"/>
    </location>
</feature>
<dbReference type="InterPro" id="IPR002524">
    <property type="entry name" value="Cation_efflux"/>
</dbReference>
<dbReference type="RefSeq" id="WP_386832943.1">
    <property type="nucleotide sequence ID" value="NZ_JBHUNP010000001.1"/>
</dbReference>
<keyword evidence="3" id="KW-0862">Zinc</keyword>
<dbReference type="Proteomes" id="UP001597521">
    <property type="component" value="Unassembled WGS sequence"/>
</dbReference>
<dbReference type="NCBIfam" id="TIGR01297">
    <property type="entry name" value="CDF"/>
    <property type="match status" value="1"/>
</dbReference>
<evidence type="ECO:0000256" key="6">
    <source>
        <dbReference type="SAM" id="MobiDB-lite"/>
    </source>
</evidence>
<evidence type="ECO:0000256" key="2">
    <source>
        <dbReference type="ARBA" id="ARBA00022692"/>
    </source>
</evidence>
<keyword evidence="10" id="KW-1185">Reference proteome</keyword>
<comment type="caution">
    <text evidence="9">The sequence shown here is derived from an EMBL/GenBank/DDBJ whole genome shotgun (WGS) entry which is preliminary data.</text>
</comment>
<accession>A0ABW5QJT1</accession>
<feature type="compositionally biased region" description="Basic and acidic residues" evidence="6">
    <location>
        <begin position="1"/>
        <end position="33"/>
    </location>
</feature>
<dbReference type="Gene3D" id="1.20.1510.10">
    <property type="entry name" value="Cation efflux protein transmembrane domain"/>
    <property type="match status" value="1"/>
</dbReference>
<evidence type="ECO:0000256" key="3">
    <source>
        <dbReference type="ARBA" id="ARBA00022906"/>
    </source>
</evidence>
<dbReference type="PANTHER" id="PTHR11562:SF17">
    <property type="entry name" value="RE54080P-RELATED"/>
    <property type="match status" value="1"/>
</dbReference>
<evidence type="ECO:0000313" key="9">
    <source>
        <dbReference type="EMBL" id="MFD2647910.1"/>
    </source>
</evidence>
<feature type="region of interest" description="Disordered" evidence="6">
    <location>
        <begin position="1"/>
        <end position="37"/>
    </location>
</feature>
<name>A0ABW5QJT1_9HYPH</name>
<keyword evidence="3" id="KW-0813">Transport</keyword>
<proteinExistence type="predicted"/>
<feature type="transmembrane region" description="Helical" evidence="7">
    <location>
        <begin position="74"/>
        <end position="95"/>
    </location>
</feature>
<keyword evidence="3" id="KW-0406">Ion transport</keyword>
<dbReference type="PANTHER" id="PTHR11562">
    <property type="entry name" value="CATION EFFLUX PROTEIN/ ZINC TRANSPORTER"/>
    <property type="match status" value="1"/>
</dbReference>
<feature type="domain" description="Cation efflux protein transmembrane" evidence="8">
    <location>
        <begin position="48"/>
        <end position="239"/>
    </location>
</feature>
<keyword evidence="4 7" id="KW-1133">Transmembrane helix</keyword>
<dbReference type="EMBL" id="JBHUNP010000001">
    <property type="protein sequence ID" value="MFD2647910.1"/>
    <property type="molecule type" value="Genomic_DNA"/>
</dbReference>
<keyword evidence="3" id="KW-0864">Zinc transport</keyword>
<keyword evidence="5 7" id="KW-0472">Membrane</keyword>
<evidence type="ECO:0000256" key="7">
    <source>
        <dbReference type="SAM" id="Phobius"/>
    </source>
</evidence>
<protein>
    <submittedName>
        <fullName evidence="9">Cation diffusion facilitator family transporter</fullName>
    </submittedName>
</protein>
<dbReference type="InterPro" id="IPR058533">
    <property type="entry name" value="Cation_efflux_TM"/>
</dbReference>